<dbReference type="EMBL" id="JAHRIO010091012">
    <property type="protein sequence ID" value="MEQ2188414.1"/>
    <property type="molecule type" value="Genomic_DNA"/>
</dbReference>
<evidence type="ECO:0000313" key="1">
    <source>
        <dbReference type="EMBL" id="MEQ2188414.1"/>
    </source>
</evidence>
<sequence>EESKLEWAVYAHNAGLNVVQKWRTVTFVHFFTHWEADSIPDLCSSISPNLLLFPFIILERILALLENCRSLIVQTFPIGARELQSVAPPIILSTHGLKLSSAECEGLWSL</sequence>
<dbReference type="Proteomes" id="UP001476798">
    <property type="component" value="Unassembled WGS sequence"/>
</dbReference>
<evidence type="ECO:0000313" key="2">
    <source>
        <dbReference type="Proteomes" id="UP001476798"/>
    </source>
</evidence>
<organism evidence="1 2">
    <name type="scientific">Goodea atripinnis</name>
    <dbReference type="NCBI Taxonomy" id="208336"/>
    <lineage>
        <taxon>Eukaryota</taxon>
        <taxon>Metazoa</taxon>
        <taxon>Chordata</taxon>
        <taxon>Craniata</taxon>
        <taxon>Vertebrata</taxon>
        <taxon>Euteleostomi</taxon>
        <taxon>Actinopterygii</taxon>
        <taxon>Neopterygii</taxon>
        <taxon>Teleostei</taxon>
        <taxon>Neoteleostei</taxon>
        <taxon>Acanthomorphata</taxon>
        <taxon>Ovalentaria</taxon>
        <taxon>Atherinomorphae</taxon>
        <taxon>Cyprinodontiformes</taxon>
        <taxon>Goodeidae</taxon>
        <taxon>Goodea</taxon>
    </lineage>
</organism>
<reference evidence="1 2" key="1">
    <citation type="submission" date="2021-06" db="EMBL/GenBank/DDBJ databases">
        <authorList>
            <person name="Palmer J.M."/>
        </authorList>
    </citation>
    <scope>NUCLEOTIDE SEQUENCE [LARGE SCALE GENOMIC DNA]</scope>
    <source>
        <strain evidence="1 2">GA_2019</strain>
        <tissue evidence="1">Muscle</tissue>
    </source>
</reference>
<proteinExistence type="predicted"/>
<accession>A0ABV0PY59</accession>
<feature type="non-terminal residue" evidence="1">
    <location>
        <position position="1"/>
    </location>
</feature>
<keyword evidence="2" id="KW-1185">Reference proteome</keyword>
<protein>
    <submittedName>
        <fullName evidence="1">Uncharacterized protein</fullName>
    </submittedName>
</protein>
<comment type="caution">
    <text evidence="1">The sequence shown here is derived from an EMBL/GenBank/DDBJ whole genome shotgun (WGS) entry which is preliminary data.</text>
</comment>
<name>A0ABV0PY59_9TELE</name>
<gene>
    <name evidence="1" type="ORF">GOODEAATRI_014716</name>
</gene>